<dbReference type="GO" id="GO:0045893">
    <property type="term" value="P:positive regulation of DNA-templated transcription"/>
    <property type="evidence" value="ECO:0007669"/>
    <property type="project" value="TreeGrafter"/>
</dbReference>
<dbReference type="Proteomes" id="UP000520011">
    <property type="component" value="Unassembled WGS sequence"/>
</dbReference>
<comment type="caution">
    <text evidence="2">The sequence shown here is derived from an EMBL/GenBank/DDBJ whole genome shotgun (WGS) entry which is preliminary data.</text>
</comment>
<dbReference type="SUPFAM" id="SSF110391">
    <property type="entry name" value="GlpP-like"/>
    <property type="match status" value="1"/>
</dbReference>
<dbReference type="EMBL" id="JACHEP010000020">
    <property type="protein sequence ID" value="MBB5325700.1"/>
    <property type="molecule type" value="Genomic_DNA"/>
</dbReference>
<sequence>MTVFLQDPLIAAIKQPKHIERFLQTTWKTVLLQTGTISVLKRYVDVLKENGRYVFVHVEKIPGISYDKEGLQFLAKFIRPHGIVTTKSTLVQLAKKEGLWTIQRLFLVDTDAVENGLKQVSEITPDALEVMPGIVPEMVANLVQRTNIPIITGGLVQHRHHITQALQSGAIAVSTGNPTLWKTVQKEGLYD</sequence>
<dbReference type="AlphaFoldDB" id="A0A7W8IS16"/>
<accession>A0A7W8IS16</accession>
<keyword evidence="1" id="KW-0319">Glycerol metabolism</keyword>
<comment type="function">
    <text evidence="1">Regulates expression of the glpD operon. In the presence of glycerol 3-phosphate (G3P) causes antitermination of transcription of glpD at the inverted repeat of the leader region to enhance its transcription. Binds and stabilizes glpD leader mRNA.</text>
</comment>
<evidence type="ECO:0000256" key="1">
    <source>
        <dbReference type="PIRNR" id="PIRNR016897"/>
    </source>
</evidence>
<dbReference type="PANTHER" id="PTHR35787:SF1">
    <property type="entry name" value="GLYCEROL UPTAKE OPERON ANTITERMINATOR REGULATORY PROTEIN"/>
    <property type="match status" value="1"/>
</dbReference>
<name>A0A7W8IS16_9BACL</name>
<keyword evidence="3" id="KW-1185">Reference proteome</keyword>
<dbReference type="GO" id="GO:0006071">
    <property type="term" value="P:glycerol metabolic process"/>
    <property type="evidence" value="ECO:0007669"/>
    <property type="project" value="UniProtKB-UniRule"/>
</dbReference>
<gene>
    <name evidence="2" type="ORF">HNQ34_002801</name>
</gene>
<dbReference type="GO" id="GO:0003723">
    <property type="term" value="F:RNA binding"/>
    <property type="evidence" value="ECO:0007669"/>
    <property type="project" value="UniProtKB-KW"/>
</dbReference>
<evidence type="ECO:0000313" key="3">
    <source>
        <dbReference type="Proteomes" id="UP000520011"/>
    </source>
</evidence>
<keyword evidence="1" id="KW-0805">Transcription regulation</keyword>
<dbReference type="Gene3D" id="3.20.20.70">
    <property type="entry name" value="Aldolase class I"/>
    <property type="match status" value="1"/>
</dbReference>
<protein>
    <recommendedName>
        <fullName evidence="1">Glycerol uptake operon antiterminator regulatory protein</fullName>
    </recommendedName>
</protein>
<reference evidence="2 3" key="1">
    <citation type="submission" date="2020-08" db="EMBL/GenBank/DDBJ databases">
        <title>Genomic Encyclopedia of Type Strains, Phase IV (KMG-IV): sequencing the most valuable type-strain genomes for metagenomic binning, comparative biology and taxonomic classification.</title>
        <authorList>
            <person name="Goeker M."/>
        </authorList>
    </citation>
    <scope>NUCLEOTIDE SEQUENCE [LARGE SCALE GENOMIC DNA]</scope>
    <source>
        <strain evidence="2 3">DSM 16325</strain>
    </source>
</reference>
<dbReference type="RefSeq" id="WP_183255517.1">
    <property type="nucleotide sequence ID" value="NZ_JACHEP010000020.1"/>
</dbReference>
<dbReference type="Pfam" id="PF04309">
    <property type="entry name" value="G3P_antiterm"/>
    <property type="match status" value="1"/>
</dbReference>
<evidence type="ECO:0000313" key="2">
    <source>
        <dbReference type="EMBL" id="MBB5325700.1"/>
    </source>
</evidence>
<dbReference type="InterPro" id="IPR013785">
    <property type="entry name" value="Aldolase_TIM"/>
</dbReference>
<keyword evidence="1" id="KW-0804">Transcription</keyword>
<dbReference type="GO" id="GO:0001072">
    <property type="term" value="F:transcription antitermination factor activity, RNA binding"/>
    <property type="evidence" value="ECO:0007669"/>
    <property type="project" value="TreeGrafter"/>
</dbReference>
<dbReference type="PIRSF" id="PIRSF016897">
    <property type="entry name" value="GlpP"/>
    <property type="match status" value="1"/>
</dbReference>
<dbReference type="PANTHER" id="PTHR35787">
    <property type="entry name" value="GLYCEROL UPTAKE OPERON ANTITERMINATOR REGULATORY PROTEIN"/>
    <property type="match status" value="1"/>
</dbReference>
<dbReference type="InterPro" id="IPR006699">
    <property type="entry name" value="GlpP"/>
</dbReference>
<keyword evidence="1" id="KW-0694">RNA-binding</keyword>
<organism evidence="2 3">
    <name type="scientific">Anoxybacteroides tepidamans</name>
    <dbReference type="NCBI Taxonomy" id="265948"/>
    <lineage>
        <taxon>Bacteria</taxon>
        <taxon>Bacillati</taxon>
        <taxon>Bacillota</taxon>
        <taxon>Bacilli</taxon>
        <taxon>Bacillales</taxon>
        <taxon>Anoxybacillaceae</taxon>
        <taxon>Anoxybacteroides</taxon>
    </lineage>
</organism>
<proteinExistence type="predicted"/>